<dbReference type="RefSeq" id="WP_026630077.1">
    <property type="nucleotide sequence ID" value="NZ_JAKFFV010000004.1"/>
</dbReference>
<reference evidence="1" key="1">
    <citation type="submission" date="2022-01" db="EMBL/GenBank/DDBJ databases">
        <title>Novel species in genus Dyadobacter.</title>
        <authorList>
            <person name="Ma C."/>
        </authorList>
    </citation>
    <scope>NUCLEOTIDE SEQUENCE</scope>
    <source>
        <strain evidence="1">CY357</strain>
    </source>
</reference>
<name>A0A9X1QAW5_9BACT</name>
<dbReference type="AlphaFoldDB" id="A0A9X1QAW5"/>
<proteinExistence type="predicted"/>
<dbReference type="EMBL" id="JAKFFV010000004">
    <property type="protein sequence ID" value="MCF2498360.1"/>
    <property type="molecule type" value="Genomic_DNA"/>
</dbReference>
<organism evidence="1 2">
    <name type="scientific">Dyadobacter chenhuakuii</name>
    <dbReference type="NCBI Taxonomy" id="2909339"/>
    <lineage>
        <taxon>Bacteria</taxon>
        <taxon>Pseudomonadati</taxon>
        <taxon>Bacteroidota</taxon>
        <taxon>Cytophagia</taxon>
        <taxon>Cytophagales</taxon>
        <taxon>Spirosomataceae</taxon>
        <taxon>Dyadobacter</taxon>
    </lineage>
</organism>
<protein>
    <submittedName>
        <fullName evidence="1">Uncharacterized protein</fullName>
    </submittedName>
</protein>
<comment type="caution">
    <text evidence="1">The sequence shown here is derived from an EMBL/GenBank/DDBJ whole genome shotgun (WGS) entry which is preliminary data.</text>
</comment>
<sequence length="60" mass="6870">METLELPAVSEEQRLEELSKAMWDLVNAYSFDTQEGKSKHLAIRSTVLMSIYHTTGVMPR</sequence>
<evidence type="ECO:0000313" key="2">
    <source>
        <dbReference type="Proteomes" id="UP001139411"/>
    </source>
</evidence>
<evidence type="ECO:0000313" key="1">
    <source>
        <dbReference type="EMBL" id="MCF2498360.1"/>
    </source>
</evidence>
<dbReference type="Proteomes" id="UP001139411">
    <property type="component" value="Unassembled WGS sequence"/>
</dbReference>
<accession>A0A9X1QAW5</accession>
<gene>
    <name evidence="1" type="ORF">L0661_08585</name>
</gene>